<keyword evidence="9" id="KW-1185">Reference proteome</keyword>
<dbReference type="InterPro" id="IPR036812">
    <property type="entry name" value="NAD(P)_OxRdtase_dom_sf"/>
</dbReference>
<evidence type="ECO:0000256" key="5">
    <source>
        <dbReference type="PIRSR" id="PIRSR000097-2"/>
    </source>
</evidence>
<name>A0AAG5DMD8_ANOAO</name>
<evidence type="ECO:0000256" key="2">
    <source>
        <dbReference type="ARBA" id="ARBA00022857"/>
    </source>
</evidence>
<feature type="binding site" evidence="5">
    <location>
        <position position="114"/>
    </location>
    <ligand>
        <name>substrate</name>
    </ligand>
</feature>
<dbReference type="Gene3D" id="3.20.20.100">
    <property type="entry name" value="NADP-dependent oxidoreductase domain"/>
    <property type="match status" value="1"/>
</dbReference>
<dbReference type="Pfam" id="PF00248">
    <property type="entry name" value="Aldo_ket_red"/>
    <property type="match status" value="1"/>
</dbReference>
<proteinExistence type="inferred from homology"/>
<dbReference type="InterPro" id="IPR020471">
    <property type="entry name" value="AKR"/>
</dbReference>
<dbReference type="SUPFAM" id="SSF51430">
    <property type="entry name" value="NAD(P)-linked oxidoreductase"/>
    <property type="match status" value="1"/>
</dbReference>
<dbReference type="Proteomes" id="UP000075880">
    <property type="component" value="Unassembled WGS sequence"/>
</dbReference>
<evidence type="ECO:0000259" key="7">
    <source>
        <dbReference type="Pfam" id="PF00248"/>
    </source>
</evidence>
<dbReference type="FunFam" id="3.20.20.100:FF:000006">
    <property type="entry name" value="Aldo-keto reductase family 1 member A1"/>
    <property type="match status" value="1"/>
</dbReference>
<sequence>MASKIPRVVFKNGASIPMLGLGTWNSPPGQVAQAVKNAIEVGYRYIDCAHIYENEHEVGEGIAAKITHGNVKRDELFITSKLWNTYHQPDKVLGALLVTLRNLRLEYLDLYLIHWPMAYREGDDLFPLRPDGKRVHFSDVDYIDTWGAMERLVEAGLVRNIGLSNFNSRQVQRVLDVAIISPATNQIECHPYLHQAELTEFCHGKRIIVTAYSPLGSPARPSAKQTDPILMEDPVVQKLALKHAKSAAQVLIRYQIQLGHVVIPKSVNRGRIVSNADVFEFSLDADDMQQLAGLERGGRTCPESFSFGHPHHPFEGELRKARR</sequence>
<dbReference type="GO" id="GO:0016491">
    <property type="term" value="F:oxidoreductase activity"/>
    <property type="evidence" value="ECO:0007669"/>
    <property type="project" value="UniProtKB-KW"/>
</dbReference>
<dbReference type="AlphaFoldDB" id="A0AAG5DMD8"/>
<dbReference type="InterPro" id="IPR018170">
    <property type="entry name" value="Aldo/ket_reductase_CS"/>
</dbReference>
<evidence type="ECO:0000256" key="4">
    <source>
        <dbReference type="PIRSR" id="PIRSR000097-1"/>
    </source>
</evidence>
<evidence type="ECO:0000313" key="8">
    <source>
        <dbReference type="EnsemblMetazoa" id="ENSAATROPP012517"/>
    </source>
</evidence>
<protein>
    <recommendedName>
        <fullName evidence="7">NADP-dependent oxidoreductase domain-containing protein</fullName>
    </recommendedName>
</protein>
<dbReference type="PROSITE" id="PS00063">
    <property type="entry name" value="ALDOKETO_REDUCTASE_3"/>
    <property type="match status" value="1"/>
</dbReference>
<evidence type="ECO:0000256" key="6">
    <source>
        <dbReference type="PIRSR" id="PIRSR000097-3"/>
    </source>
</evidence>
<evidence type="ECO:0000256" key="1">
    <source>
        <dbReference type="ARBA" id="ARBA00007905"/>
    </source>
</evidence>
<dbReference type="InterPro" id="IPR023210">
    <property type="entry name" value="NADP_OxRdtase_dom"/>
</dbReference>
<dbReference type="PRINTS" id="PR00069">
    <property type="entry name" value="ALDKETRDTASE"/>
</dbReference>
<accession>A0AAG5DMD8</accession>
<organism evidence="8 9">
    <name type="scientific">Anopheles atroparvus</name>
    <name type="common">European mosquito</name>
    <dbReference type="NCBI Taxonomy" id="41427"/>
    <lineage>
        <taxon>Eukaryota</taxon>
        <taxon>Metazoa</taxon>
        <taxon>Ecdysozoa</taxon>
        <taxon>Arthropoda</taxon>
        <taxon>Hexapoda</taxon>
        <taxon>Insecta</taxon>
        <taxon>Pterygota</taxon>
        <taxon>Neoptera</taxon>
        <taxon>Endopterygota</taxon>
        <taxon>Diptera</taxon>
        <taxon>Nematocera</taxon>
        <taxon>Culicoidea</taxon>
        <taxon>Culicidae</taxon>
        <taxon>Anophelinae</taxon>
        <taxon>Anopheles</taxon>
    </lineage>
</organism>
<evidence type="ECO:0000256" key="3">
    <source>
        <dbReference type="ARBA" id="ARBA00023002"/>
    </source>
</evidence>
<dbReference type="PIRSF" id="PIRSF000097">
    <property type="entry name" value="AKR"/>
    <property type="match status" value="1"/>
</dbReference>
<comment type="similarity">
    <text evidence="1">Belongs to the aldo/keto reductase family.</text>
</comment>
<feature type="site" description="Lowers pKa of active site Tyr" evidence="6">
    <location>
        <position position="81"/>
    </location>
</feature>
<evidence type="ECO:0000313" key="9">
    <source>
        <dbReference type="Proteomes" id="UP000075880"/>
    </source>
</evidence>
<feature type="active site" description="Proton donor" evidence="4">
    <location>
        <position position="52"/>
    </location>
</feature>
<dbReference type="PROSITE" id="PS00062">
    <property type="entry name" value="ALDOKETO_REDUCTASE_2"/>
    <property type="match status" value="1"/>
</dbReference>
<reference evidence="8" key="1">
    <citation type="submission" date="2024-04" db="UniProtKB">
        <authorList>
            <consortium name="EnsemblMetazoa"/>
        </authorList>
    </citation>
    <scope>IDENTIFICATION</scope>
    <source>
        <strain evidence="8">EBRO</strain>
    </source>
</reference>
<feature type="domain" description="NADP-dependent oxidoreductase" evidence="7">
    <location>
        <begin position="19"/>
        <end position="294"/>
    </location>
</feature>
<keyword evidence="3" id="KW-0560">Oxidoreductase</keyword>
<dbReference type="PANTHER" id="PTHR11732">
    <property type="entry name" value="ALDO/KETO REDUCTASE"/>
    <property type="match status" value="1"/>
</dbReference>
<keyword evidence="2" id="KW-0521">NADP</keyword>
<dbReference type="EnsemblMetazoa" id="ENSAATROPT013745">
    <property type="protein sequence ID" value="ENSAATROPP012517"/>
    <property type="gene ID" value="ENSAATROPG011154"/>
</dbReference>